<dbReference type="InterPro" id="IPR036259">
    <property type="entry name" value="MFS_trans_sf"/>
</dbReference>
<dbReference type="GO" id="GO:0016020">
    <property type="term" value="C:membrane"/>
    <property type="evidence" value="ECO:0007669"/>
    <property type="project" value="UniProtKB-SubCell"/>
</dbReference>
<dbReference type="AlphaFoldDB" id="A0A448ZEQ4"/>
<feature type="transmembrane region" description="Helical" evidence="8">
    <location>
        <begin position="141"/>
        <end position="161"/>
    </location>
</feature>
<dbReference type="InterPro" id="IPR044770">
    <property type="entry name" value="MFS_spinster-like"/>
</dbReference>
<comment type="subcellular location">
    <subcellularLocation>
        <location evidence="1">Membrane</location>
        <topology evidence="1">Multi-pass membrane protein</topology>
    </subcellularLocation>
</comment>
<feature type="transmembrane region" description="Helical" evidence="8">
    <location>
        <begin position="508"/>
        <end position="526"/>
    </location>
</feature>
<evidence type="ECO:0000259" key="9">
    <source>
        <dbReference type="PROSITE" id="PS50850"/>
    </source>
</evidence>
<dbReference type="Gene3D" id="1.20.1250.20">
    <property type="entry name" value="MFS general substrate transporter like domains"/>
    <property type="match status" value="1"/>
</dbReference>
<feature type="compositionally biased region" description="Basic and acidic residues" evidence="7">
    <location>
        <begin position="7"/>
        <end position="23"/>
    </location>
</feature>
<feature type="transmembrane region" description="Helical" evidence="8">
    <location>
        <begin position="168"/>
        <end position="189"/>
    </location>
</feature>
<dbReference type="PANTHER" id="PTHR23505:SF79">
    <property type="entry name" value="PROTEIN SPINSTER"/>
    <property type="match status" value="1"/>
</dbReference>
<feature type="region of interest" description="Disordered" evidence="7">
    <location>
        <begin position="1"/>
        <end position="64"/>
    </location>
</feature>
<evidence type="ECO:0000256" key="8">
    <source>
        <dbReference type="SAM" id="Phobius"/>
    </source>
</evidence>
<sequence length="547" mass="56834">MRRSGSRKMDGHHNHNLRSDHHPYVASPTDEGESPEGGPESGYLPRDGGTGSPPSSDDEGADRAEAGRRRWALALFSATTVLLFADQNLMSPNLTAIAEDFGLSNDERDRKLGGDISLAFFLVGAPASFLVGVLADSGNRARIFGWTVFAGELACLLTYFARSYRQLYLCRAVTGFGVGGALPVIYSVLGDLYGAGDRHVASALVSFGLGAGISLGQAVAGYLGPIYGWRLPFLVISVPALVCAALVCTTVEDPERGAMETARGEAEREGLVAEEGGVALVPITSRSNLVDADASHDYVEARAGADHAKSGGGGGSSTGSWRDHVESGIGLLSTRSVALSLFQGAPGCVPWGVINVFLNDYLSEDRGFSVQSATTVLMCFSLGYALGLLVGGAGGKRLYETDPRLPCLLAGGTAIAGCFPLWYLLNGVDSSTPFGVAATTALAAGLLAAPTGPIVKATLTNVTLPRARGQAFALFNLFDDLGKGLGPYLVSLLIVGCGGRRAAFNTGVLGWVLCGVANLAMFFTVARDERAVQAALSAGRTGVPPCY</sequence>
<feature type="transmembrane region" description="Helical" evidence="8">
    <location>
        <begin position="116"/>
        <end position="135"/>
    </location>
</feature>
<proteinExistence type="inferred from homology"/>
<name>A0A448ZEQ4_9STRA</name>
<dbReference type="InterPro" id="IPR020846">
    <property type="entry name" value="MFS_dom"/>
</dbReference>
<dbReference type="EMBL" id="CAACVS010000289">
    <property type="protein sequence ID" value="VEU40537.1"/>
    <property type="molecule type" value="Genomic_DNA"/>
</dbReference>
<dbReference type="PROSITE" id="PS50850">
    <property type="entry name" value="MFS"/>
    <property type="match status" value="1"/>
</dbReference>
<keyword evidence="2" id="KW-0813">Transport</keyword>
<feature type="domain" description="Major facilitator superfamily (MFS) profile" evidence="9">
    <location>
        <begin position="72"/>
        <end position="529"/>
    </location>
</feature>
<comment type="similarity">
    <text evidence="6">Belongs to the major facilitator superfamily. Spinster (TC 2.A.1.49) family.</text>
</comment>
<dbReference type="InterPro" id="IPR011701">
    <property type="entry name" value="MFS"/>
</dbReference>
<evidence type="ECO:0000313" key="10">
    <source>
        <dbReference type="EMBL" id="VEU40537.1"/>
    </source>
</evidence>
<feature type="transmembrane region" description="Helical" evidence="8">
    <location>
        <begin position="201"/>
        <end position="224"/>
    </location>
</feature>
<dbReference type="Proteomes" id="UP000291116">
    <property type="component" value="Unassembled WGS sequence"/>
</dbReference>
<gene>
    <name evidence="10" type="ORF">PSNMU_V1.4_AUG-EV-PASAV3_0074260</name>
</gene>
<dbReference type="GO" id="GO:0022857">
    <property type="term" value="F:transmembrane transporter activity"/>
    <property type="evidence" value="ECO:0007669"/>
    <property type="project" value="InterPro"/>
</dbReference>
<evidence type="ECO:0000256" key="2">
    <source>
        <dbReference type="ARBA" id="ARBA00022448"/>
    </source>
</evidence>
<evidence type="ECO:0000256" key="5">
    <source>
        <dbReference type="ARBA" id="ARBA00023136"/>
    </source>
</evidence>
<evidence type="ECO:0000256" key="7">
    <source>
        <dbReference type="SAM" id="MobiDB-lite"/>
    </source>
</evidence>
<evidence type="ECO:0000313" key="11">
    <source>
        <dbReference type="Proteomes" id="UP000291116"/>
    </source>
</evidence>
<keyword evidence="5 8" id="KW-0472">Membrane</keyword>
<accession>A0A448ZEQ4</accession>
<keyword evidence="4 8" id="KW-1133">Transmembrane helix</keyword>
<organism evidence="10 11">
    <name type="scientific">Pseudo-nitzschia multistriata</name>
    <dbReference type="NCBI Taxonomy" id="183589"/>
    <lineage>
        <taxon>Eukaryota</taxon>
        <taxon>Sar</taxon>
        <taxon>Stramenopiles</taxon>
        <taxon>Ochrophyta</taxon>
        <taxon>Bacillariophyta</taxon>
        <taxon>Bacillariophyceae</taxon>
        <taxon>Bacillariophycidae</taxon>
        <taxon>Bacillariales</taxon>
        <taxon>Bacillariaceae</taxon>
        <taxon>Pseudo-nitzschia</taxon>
    </lineage>
</organism>
<evidence type="ECO:0000256" key="3">
    <source>
        <dbReference type="ARBA" id="ARBA00022692"/>
    </source>
</evidence>
<dbReference type="PANTHER" id="PTHR23505">
    <property type="entry name" value="SPINSTER"/>
    <property type="match status" value="1"/>
</dbReference>
<feature type="transmembrane region" description="Helical" evidence="8">
    <location>
        <begin position="405"/>
        <end position="425"/>
    </location>
</feature>
<reference evidence="10 11" key="1">
    <citation type="submission" date="2019-01" db="EMBL/GenBank/DDBJ databases">
        <authorList>
            <person name="Ferrante I. M."/>
        </authorList>
    </citation>
    <scope>NUCLEOTIDE SEQUENCE [LARGE SCALE GENOMIC DNA]</scope>
    <source>
        <strain evidence="10 11">B856</strain>
    </source>
</reference>
<keyword evidence="3 8" id="KW-0812">Transmembrane</keyword>
<feature type="transmembrane region" description="Helical" evidence="8">
    <location>
        <begin position="368"/>
        <end position="393"/>
    </location>
</feature>
<dbReference type="SUPFAM" id="SSF103473">
    <property type="entry name" value="MFS general substrate transporter"/>
    <property type="match status" value="1"/>
</dbReference>
<keyword evidence="11" id="KW-1185">Reference proteome</keyword>
<protein>
    <recommendedName>
        <fullName evidence="9">Major facilitator superfamily (MFS) profile domain-containing protein</fullName>
    </recommendedName>
</protein>
<dbReference type="Pfam" id="PF07690">
    <property type="entry name" value="MFS_1"/>
    <property type="match status" value="2"/>
</dbReference>
<dbReference type="OrthoDB" id="440755at2759"/>
<feature type="transmembrane region" description="Helical" evidence="8">
    <location>
        <begin position="231"/>
        <end position="252"/>
    </location>
</feature>
<evidence type="ECO:0000256" key="4">
    <source>
        <dbReference type="ARBA" id="ARBA00022989"/>
    </source>
</evidence>
<evidence type="ECO:0000256" key="6">
    <source>
        <dbReference type="ARBA" id="ARBA00024338"/>
    </source>
</evidence>
<evidence type="ECO:0000256" key="1">
    <source>
        <dbReference type="ARBA" id="ARBA00004141"/>
    </source>
</evidence>